<gene>
    <name evidence="1" type="ORF">EPHNCH_1269</name>
</gene>
<proteinExistence type="predicted"/>
<accession>A0A0F3N837</accession>
<protein>
    <submittedName>
        <fullName evidence="1">Uncharacterized protein</fullName>
    </submittedName>
</protein>
<evidence type="ECO:0000313" key="2">
    <source>
        <dbReference type="Proteomes" id="UP000033754"/>
    </source>
</evidence>
<dbReference type="EMBL" id="LANT01000008">
    <property type="protein sequence ID" value="KJV63074.1"/>
    <property type="molecule type" value="Genomic_DNA"/>
</dbReference>
<organism evidence="1 2">
    <name type="scientific">Anaplasma phagocytophilum str. NCH-1</name>
    <dbReference type="NCBI Taxonomy" id="1359161"/>
    <lineage>
        <taxon>Bacteria</taxon>
        <taxon>Pseudomonadati</taxon>
        <taxon>Pseudomonadota</taxon>
        <taxon>Alphaproteobacteria</taxon>
        <taxon>Rickettsiales</taxon>
        <taxon>Anaplasmataceae</taxon>
        <taxon>Anaplasma</taxon>
        <taxon>phagocytophilum group</taxon>
    </lineage>
</organism>
<dbReference type="Proteomes" id="UP000033754">
    <property type="component" value="Unassembled WGS sequence"/>
</dbReference>
<dbReference type="PATRIC" id="fig|1359161.3.peg.1454"/>
<evidence type="ECO:0000313" key="1">
    <source>
        <dbReference type="EMBL" id="KJV63074.1"/>
    </source>
</evidence>
<dbReference type="AlphaFoldDB" id="A0A0F3N837"/>
<comment type="caution">
    <text evidence="1">The sequence shown here is derived from an EMBL/GenBank/DDBJ whole genome shotgun (WGS) entry which is preliminary data.</text>
</comment>
<sequence length="38" mass="4152">MHYSNLISEAVLLSGAWFIPGEAIQDIISDVIGTYITL</sequence>
<reference evidence="1 2" key="1">
    <citation type="submission" date="2015-01" db="EMBL/GenBank/DDBJ databases">
        <title>Genome Sequencing of Rickettsiales.</title>
        <authorList>
            <person name="Daugherty S.C."/>
            <person name="Su Q."/>
            <person name="Abolude K."/>
            <person name="Beier-Sexton M."/>
            <person name="Carlyon J.A."/>
            <person name="Carter R."/>
            <person name="Day N.P."/>
            <person name="Dumler S.J."/>
            <person name="Dyachenko V."/>
            <person name="Godinez A."/>
            <person name="Kurtti T.J."/>
            <person name="Lichay M."/>
            <person name="Mullins K.E."/>
            <person name="Ott S."/>
            <person name="Pappas-Brown V."/>
            <person name="Paris D.H."/>
            <person name="Patel P."/>
            <person name="Richards A.L."/>
            <person name="Sadzewicz L."/>
            <person name="Sears K."/>
            <person name="Seidman D."/>
            <person name="Sengamalay N."/>
            <person name="Stenos J."/>
            <person name="Tallon L.J."/>
            <person name="Vincent G."/>
            <person name="Fraser C.M."/>
            <person name="Munderloh U."/>
            <person name="Dunning-Hotopp J.C."/>
        </authorList>
    </citation>
    <scope>NUCLEOTIDE SEQUENCE [LARGE SCALE GENOMIC DNA]</scope>
    <source>
        <strain evidence="1 2">NCH-1</strain>
    </source>
</reference>
<name>A0A0F3N837_ANAPH</name>